<organism evidence="2 3">
    <name type="scientific">Flemingia macrophylla</name>
    <dbReference type="NCBI Taxonomy" id="520843"/>
    <lineage>
        <taxon>Eukaryota</taxon>
        <taxon>Viridiplantae</taxon>
        <taxon>Streptophyta</taxon>
        <taxon>Embryophyta</taxon>
        <taxon>Tracheophyta</taxon>
        <taxon>Spermatophyta</taxon>
        <taxon>Magnoliopsida</taxon>
        <taxon>eudicotyledons</taxon>
        <taxon>Gunneridae</taxon>
        <taxon>Pentapetalae</taxon>
        <taxon>rosids</taxon>
        <taxon>fabids</taxon>
        <taxon>Fabales</taxon>
        <taxon>Fabaceae</taxon>
        <taxon>Papilionoideae</taxon>
        <taxon>50 kb inversion clade</taxon>
        <taxon>NPAAA clade</taxon>
        <taxon>indigoferoid/millettioid clade</taxon>
        <taxon>Phaseoleae</taxon>
        <taxon>Flemingia</taxon>
    </lineage>
</organism>
<dbReference type="EMBL" id="JBGMDY010000001">
    <property type="protein sequence ID" value="KAL2348951.1"/>
    <property type="molecule type" value="Genomic_DNA"/>
</dbReference>
<feature type="chain" id="PRO_5044762579" evidence="1">
    <location>
        <begin position="17"/>
        <end position="62"/>
    </location>
</feature>
<evidence type="ECO:0000256" key="1">
    <source>
        <dbReference type="SAM" id="SignalP"/>
    </source>
</evidence>
<gene>
    <name evidence="2" type="ORF">Fmac_002951</name>
</gene>
<keyword evidence="1" id="KW-0732">Signal</keyword>
<evidence type="ECO:0000313" key="3">
    <source>
        <dbReference type="Proteomes" id="UP001603857"/>
    </source>
</evidence>
<accession>A0ABD1NLI8</accession>
<dbReference type="AlphaFoldDB" id="A0ABD1NLI8"/>
<keyword evidence="3" id="KW-1185">Reference proteome</keyword>
<protein>
    <submittedName>
        <fullName evidence="2">Uncharacterized protein</fullName>
    </submittedName>
</protein>
<dbReference type="Proteomes" id="UP001603857">
    <property type="component" value="Unassembled WGS sequence"/>
</dbReference>
<proteinExistence type="predicted"/>
<name>A0ABD1NLI8_9FABA</name>
<feature type="signal peptide" evidence="1">
    <location>
        <begin position="1"/>
        <end position="16"/>
    </location>
</feature>
<sequence>MAYLYIFCLCLRVTNATSDHELERVLGMSPSWTSLQEGKPKLIQELNCVPNLRFLNPIPKPP</sequence>
<evidence type="ECO:0000313" key="2">
    <source>
        <dbReference type="EMBL" id="KAL2348951.1"/>
    </source>
</evidence>
<reference evidence="2 3" key="1">
    <citation type="submission" date="2024-08" db="EMBL/GenBank/DDBJ databases">
        <title>Insights into the chromosomal genome structure of Flemingia macrophylla.</title>
        <authorList>
            <person name="Ding Y."/>
            <person name="Zhao Y."/>
            <person name="Bi W."/>
            <person name="Wu M."/>
            <person name="Zhao G."/>
            <person name="Gong Y."/>
            <person name="Li W."/>
            <person name="Zhang P."/>
        </authorList>
    </citation>
    <scope>NUCLEOTIDE SEQUENCE [LARGE SCALE GENOMIC DNA]</scope>
    <source>
        <strain evidence="2">DYQJB</strain>
        <tissue evidence="2">Leaf</tissue>
    </source>
</reference>
<comment type="caution">
    <text evidence="2">The sequence shown here is derived from an EMBL/GenBank/DDBJ whole genome shotgun (WGS) entry which is preliminary data.</text>
</comment>